<reference evidence="1 2" key="1">
    <citation type="submission" date="2015-11" db="EMBL/GenBank/DDBJ databases">
        <title>A Two-component Flavoprotein Monooxygenase System MeaXY Responsible for para-Hydroxylation of 2-Methyl-6-ethylaniline and 2,6-Diethylaniline in Sphingobium baderi DE-13.</title>
        <authorList>
            <person name="Cheng M."/>
            <person name="Meng Q."/>
            <person name="Yang Y."/>
            <person name="Chu C."/>
            <person name="Yan X."/>
            <person name="He J."/>
            <person name="Li S."/>
        </authorList>
    </citation>
    <scope>NUCLEOTIDE SEQUENCE [LARGE SCALE GENOMIC DNA]</scope>
    <source>
        <strain evidence="1 2">DE-13</strain>
        <plasmid evidence="2">Plasmid pDE2</plasmid>
    </source>
</reference>
<gene>
    <name evidence="1" type="ORF">ATN00_21355</name>
</gene>
<dbReference type="EMBL" id="CP013266">
    <property type="protein sequence ID" value="ALR23048.1"/>
    <property type="molecule type" value="Genomic_DNA"/>
</dbReference>
<evidence type="ECO:0000313" key="1">
    <source>
        <dbReference type="EMBL" id="ALR23048.1"/>
    </source>
</evidence>
<accession>A0A0S3F6B7</accession>
<proteinExistence type="predicted"/>
<dbReference type="Proteomes" id="UP000056968">
    <property type="component" value="Plasmid pDE2"/>
</dbReference>
<name>A0A0S3F6B7_9SPHN</name>
<dbReference type="KEGG" id="sbd:ATN00_21355"/>
<evidence type="ECO:0000313" key="2">
    <source>
        <dbReference type="Proteomes" id="UP000056968"/>
    </source>
</evidence>
<sequence length="65" mass="6974">MHSAQSRSDIILRYAQSMTACFGARAGEVAALQRDQAQAIDPQAQRTWAAICVALGQGPMLRVAD</sequence>
<organism evidence="1 2">
    <name type="scientific">Sphingobium baderi</name>
    <dbReference type="NCBI Taxonomy" id="1332080"/>
    <lineage>
        <taxon>Bacteria</taxon>
        <taxon>Pseudomonadati</taxon>
        <taxon>Pseudomonadota</taxon>
        <taxon>Alphaproteobacteria</taxon>
        <taxon>Sphingomonadales</taxon>
        <taxon>Sphingomonadaceae</taxon>
        <taxon>Sphingobium</taxon>
    </lineage>
</organism>
<geneLocation type="plasmid" evidence="1 2">
    <name>pDE2</name>
</geneLocation>
<dbReference type="AlphaFoldDB" id="A0A0S3F6B7"/>
<keyword evidence="2" id="KW-1185">Reference proteome</keyword>
<protein>
    <submittedName>
        <fullName evidence="1">Uncharacterized protein</fullName>
    </submittedName>
</protein>
<keyword evidence="1" id="KW-0614">Plasmid</keyword>